<reference evidence="2" key="1">
    <citation type="submission" date="2014-08" db="EMBL/GenBank/DDBJ databases">
        <authorList>
            <person name="Falentin Helene"/>
        </authorList>
    </citation>
    <scope>NUCLEOTIDE SEQUENCE</scope>
</reference>
<evidence type="ECO:0000256" key="1">
    <source>
        <dbReference type="SAM" id="MobiDB-lite"/>
    </source>
</evidence>
<dbReference type="AlphaFoldDB" id="A0A0B7NZW1"/>
<protein>
    <submittedName>
        <fullName evidence="2">Uncharacterized protein</fullName>
    </submittedName>
</protein>
<proteinExistence type="predicted"/>
<feature type="region of interest" description="Disordered" evidence="1">
    <location>
        <begin position="68"/>
        <end position="94"/>
    </location>
</feature>
<sequence>MSSDKPQGFETLARDMIELIRASGPQGRKEAAGLDLEYRLDGAPMMGAINAMETLGILASPEFERLLRETGNGEGPDEELDELVESQERLRKAV</sequence>
<dbReference type="EMBL" id="LM676418">
    <property type="protein sequence ID" value="CEP26657.1"/>
    <property type="molecule type" value="Genomic_DNA"/>
</dbReference>
<evidence type="ECO:0000313" key="2">
    <source>
        <dbReference type="EMBL" id="CEP26657.1"/>
    </source>
</evidence>
<accession>A0A0B7NZW1</accession>
<organism evidence="2">
    <name type="scientific">Propionibacterium freudenreichii subsp. freudenreichii</name>
    <dbReference type="NCBI Taxonomy" id="66712"/>
    <lineage>
        <taxon>Bacteria</taxon>
        <taxon>Bacillati</taxon>
        <taxon>Actinomycetota</taxon>
        <taxon>Actinomycetes</taxon>
        <taxon>Propionibacteriales</taxon>
        <taxon>Propionibacteriaceae</taxon>
        <taxon>Propionibacterium</taxon>
    </lineage>
</organism>
<feature type="compositionally biased region" description="Acidic residues" evidence="1">
    <location>
        <begin position="75"/>
        <end position="85"/>
    </location>
</feature>
<name>A0A0B7NZW1_PROFF</name>
<gene>
    <name evidence="2" type="ORF">PFCIRM138_09125</name>
</gene>